<evidence type="ECO:0008006" key="3">
    <source>
        <dbReference type="Google" id="ProtNLM"/>
    </source>
</evidence>
<protein>
    <recommendedName>
        <fullName evidence="3">Fungal-type protein kinase domain-containing protein</fullName>
    </recommendedName>
</protein>
<dbReference type="OrthoDB" id="2370938at2759"/>
<dbReference type="AlphaFoldDB" id="A0A163JFK6"/>
<dbReference type="InParanoid" id="A0A163JFK6"/>
<proteinExistence type="predicted"/>
<dbReference type="EMBL" id="LT552383">
    <property type="protein sequence ID" value="SAL99042.1"/>
    <property type="molecule type" value="Genomic_DNA"/>
</dbReference>
<name>A0A163JFK6_ABSGL</name>
<dbReference type="OMA" id="FIRRTND"/>
<sequence length="269" mass="31133">MYITPWQLPTFYYYPKTSFRRILKRYPYFWIWNSAQTKASSKNECIINLIRKLPPTAIAEDTNELELSARYVDPFLSGLFDDPDEGVYLRWTNEITLEARQQEDLSTRRPDICVTRLHGSTWVSNQGFGEVKSAIQGGNNHSICRDLLRVGMFCKDALDAQNMEGVLGIQVIGRMVTFYVLVLPSTGLYVMYELETIRIPSCMDDVTKLIMDMPRICRVLDAFNRICKPSVHQAIPSRHRSTITTSAFNDIFSPSKDRKRSCHLKYRHN</sequence>
<organism evidence="1">
    <name type="scientific">Absidia glauca</name>
    <name type="common">Pin mould</name>
    <dbReference type="NCBI Taxonomy" id="4829"/>
    <lineage>
        <taxon>Eukaryota</taxon>
        <taxon>Fungi</taxon>
        <taxon>Fungi incertae sedis</taxon>
        <taxon>Mucoromycota</taxon>
        <taxon>Mucoromycotina</taxon>
        <taxon>Mucoromycetes</taxon>
        <taxon>Mucorales</taxon>
        <taxon>Cunninghamellaceae</taxon>
        <taxon>Absidia</taxon>
    </lineage>
</organism>
<evidence type="ECO:0000313" key="2">
    <source>
        <dbReference type="Proteomes" id="UP000078561"/>
    </source>
</evidence>
<dbReference type="Proteomes" id="UP000078561">
    <property type="component" value="Unassembled WGS sequence"/>
</dbReference>
<evidence type="ECO:0000313" key="1">
    <source>
        <dbReference type="EMBL" id="SAL99042.1"/>
    </source>
</evidence>
<gene>
    <name evidence="1" type="primary">ABSGL_04613.1 scaffold 5475</name>
</gene>
<reference evidence="1" key="1">
    <citation type="submission" date="2016-04" db="EMBL/GenBank/DDBJ databases">
        <authorList>
            <person name="Evans L.H."/>
            <person name="Alamgir A."/>
            <person name="Owens N."/>
            <person name="Weber N.D."/>
            <person name="Virtaneva K."/>
            <person name="Barbian K."/>
            <person name="Babar A."/>
            <person name="Rosenke K."/>
        </authorList>
    </citation>
    <scope>NUCLEOTIDE SEQUENCE [LARGE SCALE GENOMIC DNA]</scope>
    <source>
        <strain evidence="1">CBS 101.48</strain>
    </source>
</reference>
<accession>A0A163JFK6</accession>
<keyword evidence="2" id="KW-1185">Reference proteome</keyword>